<dbReference type="Gene3D" id="3.40.30.10">
    <property type="entry name" value="Glutaredoxin"/>
    <property type="match status" value="1"/>
</dbReference>
<gene>
    <name evidence="1" type="ORF">KXQ929_LOCUS39868</name>
</gene>
<evidence type="ECO:0000313" key="2">
    <source>
        <dbReference type="Proteomes" id="UP000663868"/>
    </source>
</evidence>
<reference evidence="1" key="1">
    <citation type="submission" date="2021-02" db="EMBL/GenBank/DDBJ databases">
        <authorList>
            <person name="Nowell W R."/>
        </authorList>
    </citation>
    <scope>NUCLEOTIDE SEQUENCE</scope>
</reference>
<dbReference type="AlphaFoldDB" id="A0A820ATB4"/>
<dbReference type="Proteomes" id="UP000663868">
    <property type="component" value="Unassembled WGS sequence"/>
</dbReference>
<evidence type="ECO:0008006" key="3">
    <source>
        <dbReference type="Google" id="ProtNLM"/>
    </source>
</evidence>
<name>A0A820ATB4_9BILA</name>
<dbReference type="EMBL" id="CAJOBB010007898">
    <property type="protein sequence ID" value="CAF4196920.1"/>
    <property type="molecule type" value="Genomic_DNA"/>
</dbReference>
<comment type="caution">
    <text evidence="1">The sequence shown here is derived from an EMBL/GenBank/DDBJ whole genome shotgun (WGS) entry which is preliminary data.</text>
</comment>
<sequence length="41" mass="4653">KRAAFVIDRKGIIQHIDILDDPGKIPDFHAIEHALNKCSEQ</sequence>
<organism evidence="1 2">
    <name type="scientific">Adineta steineri</name>
    <dbReference type="NCBI Taxonomy" id="433720"/>
    <lineage>
        <taxon>Eukaryota</taxon>
        <taxon>Metazoa</taxon>
        <taxon>Spiralia</taxon>
        <taxon>Gnathifera</taxon>
        <taxon>Rotifera</taxon>
        <taxon>Eurotatoria</taxon>
        <taxon>Bdelloidea</taxon>
        <taxon>Adinetida</taxon>
        <taxon>Adinetidae</taxon>
        <taxon>Adineta</taxon>
    </lineage>
</organism>
<feature type="non-terminal residue" evidence="1">
    <location>
        <position position="1"/>
    </location>
</feature>
<protein>
    <recommendedName>
        <fullName evidence="3">Peroxiredoxin</fullName>
    </recommendedName>
</protein>
<proteinExistence type="predicted"/>
<accession>A0A820ATB4</accession>
<evidence type="ECO:0000313" key="1">
    <source>
        <dbReference type="EMBL" id="CAF4196920.1"/>
    </source>
</evidence>